<name>A0A0F9H8Q3_9ZZZZ</name>
<protein>
    <recommendedName>
        <fullName evidence="2">DUF1353 domain-containing protein</fullName>
    </recommendedName>
</protein>
<dbReference type="InterPro" id="IPR010767">
    <property type="entry name" value="Phage_CGC-2007_Cje0229"/>
</dbReference>
<organism evidence="1">
    <name type="scientific">marine sediment metagenome</name>
    <dbReference type="NCBI Taxonomy" id="412755"/>
    <lineage>
        <taxon>unclassified sequences</taxon>
        <taxon>metagenomes</taxon>
        <taxon>ecological metagenomes</taxon>
    </lineage>
</organism>
<dbReference type="Pfam" id="PF07087">
    <property type="entry name" value="DUF1353"/>
    <property type="match status" value="1"/>
</dbReference>
<comment type="caution">
    <text evidence="1">The sequence shown here is derived from an EMBL/GenBank/DDBJ whole genome shotgun (WGS) entry which is preliminary data.</text>
</comment>
<accession>A0A0F9H8Q3</accession>
<sequence>MSSFTSPLIVKVLGKHKFELFRSFTFHVDSRYSKELIRVPKGFITDFASVPKAFWSIIPPYGKYTKAAVLHDYLYKYHGFVSGNQTISYTRKEADQLFLKAMEVLGVGRIKRWIMYQAVRRFGAKAWNK</sequence>
<evidence type="ECO:0000313" key="1">
    <source>
        <dbReference type="EMBL" id="KKM07440.1"/>
    </source>
</evidence>
<dbReference type="AlphaFoldDB" id="A0A0F9H8Q3"/>
<evidence type="ECO:0008006" key="2">
    <source>
        <dbReference type="Google" id="ProtNLM"/>
    </source>
</evidence>
<reference evidence="1" key="1">
    <citation type="journal article" date="2015" name="Nature">
        <title>Complex archaea that bridge the gap between prokaryotes and eukaryotes.</title>
        <authorList>
            <person name="Spang A."/>
            <person name="Saw J.H."/>
            <person name="Jorgensen S.L."/>
            <person name="Zaremba-Niedzwiedzka K."/>
            <person name="Martijn J."/>
            <person name="Lind A.E."/>
            <person name="van Eijk R."/>
            <person name="Schleper C."/>
            <person name="Guy L."/>
            <person name="Ettema T.J."/>
        </authorList>
    </citation>
    <scope>NUCLEOTIDE SEQUENCE</scope>
</reference>
<gene>
    <name evidence="1" type="ORF">LCGC14_1733860</name>
</gene>
<proteinExistence type="predicted"/>
<dbReference type="EMBL" id="LAZR01015771">
    <property type="protein sequence ID" value="KKM07440.1"/>
    <property type="molecule type" value="Genomic_DNA"/>
</dbReference>